<comment type="caution">
    <text evidence="1">The sequence shown here is derived from an EMBL/GenBank/DDBJ whole genome shotgun (WGS) entry which is preliminary data.</text>
</comment>
<keyword evidence="2" id="KW-1185">Reference proteome</keyword>
<dbReference type="EMBL" id="JAJSOF020000019">
    <property type="protein sequence ID" value="KAJ4438597.1"/>
    <property type="molecule type" value="Genomic_DNA"/>
</dbReference>
<gene>
    <name evidence="1" type="ORF">ANN_14544</name>
</gene>
<reference evidence="1 2" key="1">
    <citation type="journal article" date="2022" name="Allergy">
        <title>Genome assembly and annotation of Periplaneta americana reveal a comprehensive cockroach allergen profile.</title>
        <authorList>
            <person name="Wang L."/>
            <person name="Xiong Q."/>
            <person name="Saelim N."/>
            <person name="Wang L."/>
            <person name="Nong W."/>
            <person name="Wan A.T."/>
            <person name="Shi M."/>
            <person name="Liu X."/>
            <person name="Cao Q."/>
            <person name="Hui J.H.L."/>
            <person name="Sookrung N."/>
            <person name="Leung T.F."/>
            <person name="Tungtrongchitr A."/>
            <person name="Tsui S.K.W."/>
        </authorList>
    </citation>
    <scope>NUCLEOTIDE SEQUENCE [LARGE SCALE GENOMIC DNA]</scope>
    <source>
        <strain evidence="1">PWHHKU_190912</strain>
    </source>
</reference>
<protein>
    <submittedName>
        <fullName evidence="1">Uncharacterized protein</fullName>
    </submittedName>
</protein>
<proteinExistence type="predicted"/>
<evidence type="ECO:0000313" key="1">
    <source>
        <dbReference type="EMBL" id="KAJ4438597.1"/>
    </source>
</evidence>
<name>A0ABQ8SWL5_PERAM</name>
<organism evidence="1 2">
    <name type="scientific">Periplaneta americana</name>
    <name type="common">American cockroach</name>
    <name type="synonym">Blatta americana</name>
    <dbReference type="NCBI Taxonomy" id="6978"/>
    <lineage>
        <taxon>Eukaryota</taxon>
        <taxon>Metazoa</taxon>
        <taxon>Ecdysozoa</taxon>
        <taxon>Arthropoda</taxon>
        <taxon>Hexapoda</taxon>
        <taxon>Insecta</taxon>
        <taxon>Pterygota</taxon>
        <taxon>Neoptera</taxon>
        <taxon>Polyneoptera</taxon>
        <taxon>Dictyoptera</taxon>
        <taxon>Blattodea</taxon>
        <taxon>Blattoidea</taxon>
        <taxon>Blattidae</taxon>
        <taxon>Blattinae</taxon>
        <taxon>Periplaneta</taxon>
    </lineage>
</organism>
<dbReference type="Proteomes" id="UP001148838">
    <property type="component" value="Unassembled WGS sequence"/>
</dbReference>
<sequence length="272" mass="31505">MTLVVLGFDELSRMESYLLACGWVDQQNHFQHGREERHKRVQQNNVTENIIPGTSRGQNHEVLLYSVRIEFLSYSRILALRDLLIGISLVDDEESFEGTSKEYYEIKLRNEGLPTRESLYELYKYFCKERARFASSSSSSSSSSTFHGLSHLGSFRSHRFQLKSCVYDIIFNAMISLNVIIEDFTEILYFLNFKMFSSLRICPIQFVNKSVPSYSSEELHFWKRISTDILLLSSYEGAQLSKTNTAGGIIVLTTRYFHSGWMIVHLCFGTWT</sequence>
<evidence type="ECO:0000313" key="2">
    <source>
        <dbReference type="Proteomes" id="UP001148838"/>
    </source>
</evidence>
<accession>A0ABQ8SWL5</accession>